<feature type="domain" description="DUF1648" evidence="2">
    <location>
        <begin position="14"/>
        <end position="61"/>
    </location>
</feature>
<dbReference type="PANTHER" id="PTHR37810:SF5">
    <property type="entry name" value="IMMUNITY PROTEIN SDPI"/>
    <property type="match status" value="1"/>
</dbReference>
<protein>
    <submittedName>
        <fullName evidence="3">Putative membrane protein</fullName>
    </submittedName>
</protein>
<dbReference type="KEGG" id="dfo:Dform_00121"/>
<dbReference type="InterPro" id="IPR025962">
    <property type="entry name" value="SdpI/YhfL"/>
</dbReference>
<sequence length="222" mass="24913">MKITWRSEALNLFLIAAMFIASAIVYPSAPETVPIHWGLNGEPNGYGGRFEGLFLLPLMTIGIYLLLLVLPKIDPKRANYEKFGGVYRIIRTLLVVFMAGIHGVILASIKGASIDIGMAVMVMVGLMFVVLGNYFGKLKQTWFVGIRTPWTLTSELSWRKTHQLGGKIFVVFGLLLALTGIIRQDWLFFSVFGLFMASIIYLIIYSYLVWKSDPNRTNGTPR</sequence>
<dbReference type="Proteomes" id="UP000185934">
    <property type="component" value="Chromosome"/>
</dbReference>
<accession>A0A1P8F4T1</accession>
<feature type="transmembrane region" description="Helical" evidence="1">
    <location>
        <begin position="90"/>
        <end position="110"/>
    </location>
</feature>
<keyword evidence="4" id="KW-1185">Reference proteome</keyword>
<keyword evidence="1" id="KW-0812">Transmembrane</keyword>
<dbReference type="OrthoDB" id="9808690at2"/>
<dbReference type="AlphaFoldDB" id="A0A1P8F4T1"/>
<name>A0A1P8F4T1_9CHLR</name>
<evidence type="ECO:0000313" key="3">
    <source>
        <dbReference type="EMBL" id="APV43484.1"/>
    </source>
</evidence>
<feature type="transmembrane region" description="Helical" evidence="1">
    <location>
        <begin position="164"/>
        <end position="182"/>
    </location>
</feature>
<feature type="transmembrane region" description="Helical" evidence="1">
    <location>
        <begin position="188"/>
        <end position="210"/>
    </location>
</feature>
<dbReference type="PIRSF" id="PIRSF038959">
    <property type="entry name" value="SdpI"/>
    <property type="match status" value="1"/>
</dbReference>
<feature type="transmembrane region" description="Helical" evidence="1">
    <location>
        <begin position="116"/>
        <end position="135"/>
    </location>
</feature>
<organism evidence="3 4">
    <name type="scientific">Dehalogenimonas formicexedens</name>
    <dbReference type="NCBI Taxonomy" id="1839801"/>
    <lineage>
        <taxon>Bacteria</taxon>
        <taxon>Bacillati</taxon>
        <taxon>Chloroflexota</taxon>
        <taxon>Dehalococcoidia</taxon>
        <taxon>Dehalococcoidales</taxon>
        <taxon>Dehalococcoidaceae</taxon>
        <taxon>Dehalogenimonas</taxon>
    </lineage>
</organism>
<dbReference type="GO" id="GO:0009636">
    <property type="term" value="P:response to toxic substance"/>
    <property type="evidence" value="ECO:0007669"/>
    <property type="project" value="TreeGrafter"/>
</dbReference>
<dbReference type="InterPro" id="IPR012867">
    <property type="entry name" value="DUF1648"/>
</dbReference>
<keyword evidence="1" id="KW-0472">Membrane</keyword>
<dbReference type="RefSeq" id="WP_076003295.1">
    <property type="nucleotide sequence ID" value="NZ_CP018258.1"/>
</dbReference>
<evidence type="ECO:0000259" key="2">
    <source>
        <dbReference type="Pfam" id="PF07853"/>
    </source>
</evidence>
<keyword evidence="1" id="KW-1133">Transmembrane helix</keyword>
<feature type="transmembrane region" description="Helical" evidence="1">
    <location>
        <begin position="49"/>
        <end position="70"/>
    </location>
</feature>
<evidence type="ECO:0000256" key="1">
    <source>
        <dbReference type="SAM" id="Phobius"/>
    </source>
</evidence>
<reference evidence="4" key="1">
    <citation type="submission" date="2016-11" db="EMBL/GenBank/DDBJ databases">
        <title>Dehalogenimonas formicexedens sp. nov., a chlorinated alkane respiring bacterium isolated from contaminated groundwater.</title>
        <authorList>
            <person name="Key T.A."/>
            <person name="Bowman K.S."/>
            <person name="Lee I."/>
            <person name="Chun J."/>
            <person name="Albuquerque L."/>
            <person name="da Costa M.S."/>
            <person name="Rainey F.A."/>
            <person name="Moe W.M."/>
        </authorList>
    </citation>
    <scope>NUCLEOTIDE SEQUENCE [LARGE SCALE GENOMIC DNA]</scope>
    <source>
        <strain evidence="4">NSZ-14</strain>
    </source>
</reference>
<dbReference type="EMBL" id="CP018258">
    <property type="protein sequence ID" value="APV43484.1"/>
    <property type="molecule type" value="Genomic_DNA"/>
</dbReference>
<dbReference type="Pfam" id="PF13630">
    <property type="entry name" value="SdpI"/>
    <property type="match status" value="1"/>
</dbReference>
<dbReference type="STRING" id="1839801.Dform_00121"/>
<dbReference type="Pfam" id="PF07853">
    <property type="entry name" value="DUF1648"/>
    <property type="match status" value="1"/>
</dbReference>
<proteinExistence type="predicted"/>
<dbReference type="InterPro" id="IPR026272">
    <property type="entry name" value="SdpI"/>
</dbReference>
<feature type="transmembrane region" description="Helical" evidence="1">
    <location>
        <begin position="12"/>
        <end position="29"/>
    </location>
</feature>
<evidence type="ECO:0000313" key="4">
    <source>
        <dbReference type="Proteomes" id="UP000185934"/>
    </source>
</evidence>
<dbReference type="PANTHER" id="PTHR37810">
    <property type="entry name" value="IMMUNITY PROTEIN SDPI"/>
    <property type="match status" value="1"/>
</dbReference>
<gene>
    <name evidence="3" type="ORF">Dform_00121</name>
</gene>